<keyword evidence="3" id="KW-0732">Signal</keyword>
<dbReference type="InterPro" id="IPR011990">
    <property type="entry name" value="TPR-like_helical_dom_sf"/>
</dbReference>
<evidence type="ECO:0000256" key="5">
    <source>
        <dbReference type="ARBA" id="ARBA00023237"/>
    </source>
</evidence>
<sequence length="454" mass="51548">MKTNKFITSIIIVILWSCEKSIDVDFPNTQIDVTQVFENVSTADGALSNLYAEMYSFSVLNGGTAGSGALLGSYTDDLNCYMAASLGGAPDIFNNQQLSSNSVIKNSWANSYKQIYLANSIIIGVDASSGIATKDKNRIKGEALFLRSLIYFYLTQIFGDVPYTTTTDFTINQKIGKMNDKEVLTTIHNDLMLSIDLLEDNYRNTDRIYPNKKAAEMMLAIVCMQENKWSQAENLLEDIKSNSLYAWEPDVSKTFKKSGKHILWQFKPLQANLPTNEASMYYFTTAAPTGYALSNDLVNAFEITDLRLQKWITKITVNQNVFYRCNKYVNAVNNPDEYSIVFRMEEVNLLLAEALVRQNRKEEALPLLNAVRQRAGTSNLGLLSNEQILEELLNENRREFFAEKGNRFLTLKRFGQLDQLNTVKPNWQNFHKVWPIPLNDLLLNPNLNPQNPGY</sequence>
<name>A0A1M5GWH5_9FLAO</name>
<evidence type="ECO:0000313" key="8">
    <source>
        <dbReference type="EMBL" id="SHG08073.1"/>
    </source>
</evidence>
<evidence type="ECO:0000259" key="6">
    <source>
        <dbReference type="Pfam" id="PF07980"/>
    </source>
</evidence>
<dbReference type="Pfam" id="PF14322">
    <property type="entry name" value="SusD-like_3"/>
    <property type="match status" value="1"/>
</dbReference>
<feature type="domain" description="RagB/SusD" evidence="6">
    <location>
        <begin position="313"/>
        <end position="454"/>
    </location>
</feature>
<comment type="similarity">
    <text evidence="2">Belongs to the SusD family.</text>
</comment>
<keyword evidence="4" id="KW-0472">Membrane</keyword>
<comment type="subcellular location">
    <subcellularLocation>
        <location evidence="1">Cell outer membrane</location>
    </subcellularLocation>
</comment>
<dbReference type="GO" id="GO:0009279">
    <property type="term" value="C:cell outer membrane"/>
    <property type="evidence" value="ECO:0007669"/>
    <property type="project" value="UniProtKB-SubCell"/>
</dbReference>
<keyword evidence="5" id="KW-0998">Cell outer membrane</keyword>
<reference evidence="9" key="1">
    <citation type="submission" date="2016-11" db="EMBL/GenBank/DDBJ databases">
        <authorList>
            <person name="Varghese N."/>
            <person name="Submissions S."/>
        </authorList>
    </citation>
    <scope>NUCLEOTIDE SEQUENCE [LARGE SCALE GENOMIC DNA]</scope>
    <source>
        <strain evidence="9">YR203</strain>
    </source>
</reference>
<protein>
    <submittedName>
        <fullName evidence="8">SusD family protein</fullName>
    </submittedName>
</protein>
<evidence type="ECO:0000313" key="9">
    <source>
        <dbReference type="Proteomes" id="UP000184108"/>
    </source>
</evidence>
<organism evidence="8 9">
    <name type="scientific">Chryseobacterium vrystaatense</name>
    <dbReference type="NCBI Taxonomy" id="307480"/>
    <lineage>
        <taxon>Bacteria</taxon>
        <taxon>Pseudomonadati</taxon>
        <taxon>Bacteroidota</taxon>
        <taxon>Flavobacteriia</taxon>
        <taxon>Flavobacteriales</taxon>
        <taxon>Weeksellaceae</taxon>
        <taxon>Chryseobacterium group</taxon>
        <taxon>Chryseobacterium</taxon>
    </lineage>
</organism>
<dbReference type="Pfam" id="PF07980">
    <property type="entry name" value="SusD_RagB"/>
    <property type="match status" value="1"/>
</dbReference>
<proteinExistence type="inferred from homology"/>
<dbReference type="CDD" id="cd08977">
    <property type="entry name" value="SusD"/>
    <property type="match status" value="1"/>
</dbReference>
<dbReference type="Proteomes" id="UP000184108">
    <property type="component" value="Unassembled WGS sequence"/>
</dbReference>
<dbReference type="InterPro" id="IPR033985">
    <property type="entry name" value="SusD-like_N"/>
</dbReference>
<evidence type="ECO:0000256" key="2">
    <source>
        <dbReference type="ARBA" id="ARBA00006275"/>
    </source>
</evidence>
<evidence type="ECO:0000256" key="1">
    <source>
        <dbReference type="ARBA" id="ARBA00004442"/>
    </source>
</evidence>
<dbReference type="AlphaFoldDB" id="A0A1M5GWH5"/>
<dbReference type="SUPFAM" id="SSF48452">
    <property type="entry name" value="TPR-like"/>
    <property type="match status" value="1"/>
</dbReference>
<accession>A0A1M5GWH5</accession>
<evidence type="ECO:0000259" key="7">
    <source>
        <dbReference type="Pfam" id="PF14322"/>
    </source>
</evidence>
<evidence type="ECO:0000256" key="3">
    <source>
        <dbReference type="ARBA" id="ARBA00022729"/>
    </source>
</evidence>
<dbReference type="EMBL" id="FQVE01000004">
    <property type="protein sequence ID" value="SHG08073.1"/>
    <property type="molecule type" value="Genomic_DNA"/>
</dbReference>
<dbReference type="Gene3D" id="1.25.40.390">
    <property type="match status" value="1"/>
</dbReference>
<dbReference type="RefSeq" id="WP_073174891.1">
    <property type="nucleotide sequence ID" value="NZ_FQVE01000004.1"/>
</dbReference>
<gene>
    <name evidence="8" type="ORF">SAMN02787073_3493</name>
</gene>
<evidence type="ECO:0000256" key="4">
    <source>
        <dbReference type="ARBA" id="ARBA00023136"/>
    </source>
</evidence>
<feature type="domain" description="SusD-like N-terminal" evidence="7">
    <location>
        <begin position="93"/>
        <end position="220"/>
    </location>
</feature>
<dbReference type="InterPro" id="IPR012944">
    <property type="entry name" value="SusD_RagB_dom"/>
</dbReference>